<sequence>MLWGKYTALSGHKLRESPKKKANTNKPMGQFAAPHSQHTPTFPGTLPITQSYNQSLSATLGPQVPQNQMFGNQSFNHPLPMPSGPSIAGGASTIVVASHSSLPQQPQRPTATATAAPTRKNILSAPGGPQLTPQPTHKNPPVPLNSNSDSNQSNAVRDSPKVNASHFTPPFTSTAPTQLHANQHKAKDESNYSANNSQSNSRHDFNSTNSGSLDAFSSGSPANGEKKEGSKSSSSMSQSSPSVMSNKKSNAFDAKSKGLSGWSSIASSGTGGAGANIKVQAENSFELFKKQAKEKQDKQNQLKLQQDLRRKTQEREEKERLRQEKERQREKEEDEALEKARKQHQKQQQIDEMSRNQSSNSSPASGSGSPSQAMSQSERERLRQREKERRMREARAQQIDLNRQSEVMATFEEML</sequence>
<feature type="compositionally biased region" description="Low complexity" evidence="1">
    <location>
        <begin position="355"/>
        <end position="376"/>
    </location>
</feature>
<evidence type="ECO:0000256" key="1">
    <source>
        <dbReference type="SAM" id="MobiDB-lite"/>
    </source>
</evidence>
<dbReference type="Pfam" id="PF17105">
    <property type="entry name" value="BRD4_CDT"/>
    <property type="match status" value="1"/>
</dbReference>
<feature type="compositionally biased region" description="Low complexity" evidence="1">
    <location>
        <begin position="231"/>
        <end position="249"/>
    </location>
</feature>
<keyword evidence="4" id="KW-1185">Reference proteome</keyword>
<dbReference type="AlphaFoldDB" id="A0A7R9LCJ2"/>
<dbReference type="InterPro" id="IPR031354">
    <property type="entry name" value="BRD4_CDT"/>
</dbReference>
<dbReference type="EMBL" id="CAJPVJ010000348">
    <property type="protein sequence ID" value="CAG2162155.1"/>
    <property type="molecule type" value="Genomic_DNA"/>
</dbReference>
<feature type="compositionally biased region" description="Polar residues" evidence="1">
    <location>
        <begin position="36"/>
        <end position="76"/>
    </location>
</feature>
<evidence type="ECO:0000313" key="3">
    <source>
        <dbReference type="EMBL" id="CAD7639064.1"/>
    </source>
</evidence>
<feature type="region of interest" description="Disordered" evidence="1">
    <location>
        <begin position="290"/>
        <end position="401"/>
    </location>
</feature>
<feature type="compositionally biased region" description="Polar residues" evidence="1">
    <location>
        <begin position="170"/>
        <end position="181"/>
    </location>
</feature>
<feature type="compositionally biased region" description="Polar residues" evidence="1">
    <location>
        <begin position="206"/>
        <end position="221"/>
    </location>
</feature>
<feature type="domain" description="Bromodomain protein 4 C-terminal" evidence="2">
    <location>
        <begin position="376"/>
        <end position="415"/>
    </location>
</feature>
<accession>A0A7R9LCJ2</accession>
<dbReference type="Proteomes" id="UP000728032">
    <property type="component" value="Unassembled WGS sequence"/>
</dbReference>
<feature type="region of interest" description="Disordered" evidence="1">
    <location>
        <begin position="1"/>
        <end position="77"/>
    </location>
</feature>
<evidence type="ECO:0000313" key="4">
    <source>
        <dbReference type="Proteomes" id="UP000728032"/>
    </source>
</evidence>
<feature type="region of interest" description="Disordered" evidence="1">
    <location>
        <begin position="99"/>
        <end position="275"/>
    </location>
</feature>
<feature type="compositionally biased region" description="Polar residues" evidence="1">
    <location>
        <begin position="144"/>
        <end position="156"/>
    </location>
</feature>
<feature type="compositionally biased region" description="Low complexity" evidence="1">
    <location>
        <begin position="191"/>
        <end position="200"/>
    </location>
</feature>
<feature type="compositionally biased region" description="Low complexity" evidence="1">
    <location>
        <begin position="257"/>
        <end position="268"/>
    </location>
</feature>
<proteinExistence type="predicted"/>
<feature type="compositionally biased region" description="Basic and acidic residues" evidence="1">
    <location>
        <begin position="377"/>
        <end position="395"/>
    </location>
</feature>
<feature type="compositionally biased region" description="Low complexity" evidence="1">
    <location>
        <begin position="103"/>
        <end position="119"/>
    </location>
</feature>
<feature type="compositionally biased region" description="Basic and acidic residues" evidence="1">
    <location>
        <begin position="290"/>
        <end position="331"/>
    </location>
</feature>
<evidence type="ECO:0000259" key="2">
    <source>
        <dbReference type="Pfam" id="PF17105"/>
    </source>
</evidence>
<protein>
    <recommendedName>
        <fullName evidence="2">Bromodomain protein 4 C-terminal domain-containing protein</fullName>
    </recommendedName>
</protein>
<dbReference type="EMBL" id="OC915173">
    <property type="protein sequence ID" value="CAD7639064.1"/>
    <property type="molecule type" value="Genomic_DNA"/>
</dbReference>
<gene>
    <name evidence="3" type="ORF">ONB1V03_LOCUS1754</name>
</gene>
<reference evidence="3" key="1">
    <citation type="submission" date="2020-11" db="EMBL/GenBank/DDBJ databases">
        <authorList>
            <person name="Tran Van P."/>
        </authorList>
    </citation>
    <scope>NUCLEOTIDE SEQUENCE</scope>
</reference>
<name>A0A7R9LCJ2_9ACAR</name>
<organism evidence="3">
    <name type="scientific">Oppiella nova</name>
    <dbReference type="NCBI Taxonomy" id="334625"/>
    <lineage>
        <taxon>Eukaryota</taxon>
        <taxon>Metazoa</taxon>
        <taxon>Ecdysozoa</taxon>
        <taxon>Arthropoda</taxon>
        <taxon>Chelicerata</taxon>
        <taxon>Arachnida</taxon>
        <taxon>Acari</taxon>
        <taxon>Acariformes</taxon>
        <taxon>Sarcoptiformes</taxon>
        <taxon>Oribatida</taxon>
        <taxon>Brachypylina</taxon>
        <taxon>Oppioidea</taxon>
        <taxon>Oppiidae</taxon>
        <taxon>Oppiella</taxon>
    </lineage>
</organism>
<dbReference type="OrthoDB" id="10591830at2759"/>